<dbReference type="Proteomes" id="UP001318040">
    <property type="component" value="Chromosome 40"/>
</dbReference>
<dbReference type="RefSeq" id="XP_032824407.1">
    <property type="nucleotide sequence ID" value="XM_032968516.1"/>
</dbReference>
<evidence type="ECO:0000313" key="8">
    <source>
        <dbReference type="Proteomes" id="UP001318040"/>
    </source>
</evidence>
<feature type="region of interest" description="Disordered" evidence="6">
    <location>
        <begin position="657"/>
        <end position="724"/>
    </location>
</feature>
<feature type="compositionally biased region" description="Basic and acidic residues" evidence="6">
    <location>
        <begin position="514"/>
        <end position="525"/>
    </location>
</feature>
<gene>
    <name evidence="9" type="primary">LOC116950609</name>
</gene>
<evidence type="ECO:0000256" key="7">
    <source>
        <dbReference type="SAM" id="Phobius"/>
    </source>
</evidence>
<comment type="similarity">
    <text evidence="5">Belongs to the ENTREP family.</text>
</comment>
<evidence type="ECO:0000256" key="6">
    <source>
        <dbReference type="SAM" id="MobiDB-lite"/>
    </source>
</evidence>
<feature type="transmembrane region" description="Helical" evidence="7">
    <location>
        <begin position="167"/>
        <end position="186"/>
    </location>
</feature>
<name>A0AAJ7X7Z7_PETMA</name>
<feature type="compositionally biased region" description="Polar residues" evidence="6">
    <location>
        <begin position="704"/>
        <end position="724"/>
    </location>
</feature>
<dbReference type="Pfam" id="PF04103">
    <property type="entry name" value="CD20"/>
    <property type="match status" value="1"/>
</dbReference>
<feature type="compositionally biased region" description="Polar residues" evidence="6">
    <location>
        <begin position="591"/>
        <end position="601"/>
    </location>
</feature>
<proteinExistence type="inferred from homology"/>
<keyword evidence="4 7" id="KW-0472">Membrane</keyword>
<feature type="transmembrane region" description="Helical" evidence="7">
    <location>
        <begin position="82"/>
        <end position="104"/>
    </location>
</feature>
<dbReference type="InterPro" id="IPR007237">
    <property type="entry name" value="CD20-like"/>
</dbReference>
<evidence type="ECO:0000256" key="4">
    <source>
        <dbReference type="ARBA" id="ARBA00023136"/>
    </source>
</evidence>
<evidence type="ECO:0000256" key="3">
    <source>
        <dbReference type="ARBA" id="ARBA00022989"/>
    </source>
</evidence>
<accession>A0AAJ7X7Z7</accession>
<feature type="transmembrane region" description="Helical" evidence="7">
    <location>
        <begin position="22"/>
        <end position="45"/>
    </location>
</feature>
<sequence>MPLSGGAASEARLARPPGGARLHLLLGAAQIGLGALNVVTSLAALTLAASAGVRHSCPFWAGLCALLCGLIGVVSWKRPIAIVIKFFMVLSAVCVMLNLAGSILSCQKAQLVSSLHHCHTAGSEPTLVCVCCENPKLNGCSNAAGDSIRLYPALQGCQFVRHSLKDLLFAVCALSVVSVAVCVLATSTRCMQIVSSDALHTFITHRLEHGIDDCPNPRDSYFTGEDYDDFVAPAPPPPYDPPAYAQHAPPEPLRPGSLGLVSYPLGLSTGPSGESPDGWCPTELPPPYEAAVLGNAFLQTSSLEEQITDTSSYTTSNYHHMACHDGGQSPGATSAEGTASDSEDATSAGSYSVRAQGSTRSLEPSPSTTDATTPTLASCCSSLGASDSPAEDGDRVPGYCERCGTCAAEVFLGEDEGGPDGVPRRRRRSDGSGPRWTGTVPSDGADAASEPSVAAACSCFGESGTETDLTASDEISVENFQRRCGSLETVAEEAARSAEERGEDAPGSPGEQDDGWRSGDDHVEREEEEEEDERGHGGRNGEEQGEYRTREVGQHECSCAECRCGEVWGMSTLAAGVLIVRQAEVHLISPGKSSKPTTSRTARQRNAMGPEQQLQANGSAALRDSASRTRPDDWVSDDELTENVSVANAAATAWAGEAGCRGTDGEVQISHAAEEEEATAQSTPVEEDAAFPPLMTEPAGLGSPSVSHVPQPQRSAKTPATGTP</sequence>
<dbReference type="AlphaFoldDB" id="A0AAJ7X7Z7"/>
<keyword evidence="8" id="KW-1185">Reference proteome</keyword>
<organism evidence="8 9">
    <name type="scientific">Petromyzon marinus</name>
    <name type="common">Sea lamprey</name>
    <dbReference type="NCBI Taxonomy" id="7757"/>
    <lineage>
        <taxon>Eukaryota</taxon>
        <taxon>Metazoa</taxon>
        <taxon>Chordata</taxon>
        <taxon>Craniata</taxon>
        <taxon>Vertebrata</taxon>
        <taxon>Cyclostomata</taxon>
        <taxon>Hyperoartia</taxon>
        <taxon>Petromyzontiformes</taxon>
        <taxon>Petromyzontidae</taxon>
        <taxon>Petromyzon</taxon>
    </lineage>
</organism>
<dbReference type="KEGG" id="pmrn:116950609"/>
<dbReference type="PANTHER" id="PTHR17615:SF9">
    <property type="entry name" value="PROTEIN FAM189A1"/>
    <property type="match status" value="1"/>
</dbReference>
<feature type="compositionally biased region" description="Basic and acidic residues" evidence="6">
    <location>
        <begin position="533"/>
        <end position="552"/>
    </location>
</feature>
<feature type="compositionally biased region" description="Polar residues" evidence="6">
    <location>
        <begin position="330"/>
        <end position="362"/>
    </location>
</feature>
<dbReference type="InterPro" id="IPR030431">
    <property type="entry name" value="ENTREP1-3"/>
</dbReference>
<keyword evidence="3 7" id="KW-1133">Transmembrane helix</keyword>
<feature type="region of interest" description="Disordered" evidence="6">
    <location>
        <begin position="319"/>
        <end position="374"/>
    </location>
</feature>
<evidence type="ECO:0000256" key="2">
    <source>
        <dbReference type="ARBA" id="ARBA00022692"/>
    </source>
</evidence>
<keyword evidence="2 7" id="KW-0812">Transmembrane</keyword>
<reference evidence="9" key="1">
    <citation type="submission" date="2025-08" db="UniProtKB">
        <authorList>
            <consortium name="RefSeq"/>
        </authorList>
    </citation>
    <scope>IDENTIFICATION</scope>
    <source>
        <tissue evidence="9">Sperm</tissue>
    </source>
</reference>
<dbReference type="PANTHER" id="PTHR17615">
    <property type="entry name" value="PROTEIN FAM189A"/>
    <property type="match status" value="1"/>
</dbReference>
<dbReference type="GO" id="GO:0016020">
    <property type="term" value="C:membrane"/>
    <property type="evidence" value="ECO:0007669"/>
    <property type="project" value="UniProtKB-SubCell"/>
</dbReference>
<feature type="region of interest" description="Disordered" evidence="6">
    <location>
        <begin position="412"/>
        <end position="449"/>
    </location>
</feature>
<protein>
    <submittedName>
        <fullName evidence="9">Protein FAM189A1-like</fullName>
    </submittedName>
</protein>
<feature type="compositionally biased region" description="Low complexity" evidence="6">
    <location>
        <begin position="364"/>
        <end position="374"/>
    </location>
</feature>
<comment type="subcellular location">
    <subcellularLocation>
        <location evidence="1">Membrane</location>
        <topology evidence="1">Multi-pass membrane protein</topology>
    </subcellularLocation>
</comment>
<feature type="transmembrane region" description="Helical" evidence="7">
    <location>
        <begin position="57"/>
        <end position="76"/>
    </location>
</feature>
<feature type="compositionally biased region" description="Basic and acidic residues" evidence="6">
    <location>
        <begin position="493"/>
        <end position="504"/>
    </location>
</feature>
<evidence type="ECO:0000256" key="1">
    <source>
        <dbReference type="ARBA" id="ARBA00004141"/>
    </source>
</evidence>
<evidence type="ECO:0000313" key="9">
    <source>
        <dbReference type="RefSeq" id="XP_032824407.1"/>
    </source>
</evidence>
<feature type="region of interest" description="Disordered" evidence="6">
    <location>
        <begin position="589"/>
        <end position="638"/>
    </location>
</feature>
<evidence type="ECO:0000256" key="5">
    <source>
        <dbReference type="ARBA" id="ARBA00034309"/>
    </source>
</evidence>
<feature type="region of interest" description="Disordered" evidence="6">
    <location>
        <begin position="490"/>
        <end position="552"/>
    </location>
</feature>